<dbReference type="OrthoDB" id="2121828at2759"/>
<evidence type="ECO:0000259" key="10">
    <source>
        <dbReference type="Pfam" id="PF00394"/>
    </source>
</evidence>
<sequence length="514" mass="56203">MLKYNLEITNTTCNLDGHGSKLCMLINNQYPGPVITANWGDTLIINVKNSLQDNGTSIHWHGIRQLNSCQHDGANGVTECKRPIAPGKTKTYKFLCTQFGTTWYHSHHSAQYGDGVVGTMVINGPATANYDIDLGPVALSDWYYKTAFELNALAMQSARGPPLPDNILVNGKMVNAGEGGEYMTMTVTKGKKYRLRLINTSTDTHFHVSLDGHPFTVITSDFVPVKPYVTSDVQLNIGQRHDVIFTANQAVANYWLRVGVSTGCGNNAMIGIKPIGGIISYAGSPAGLPTSTGVTLGTGCGDESVTPYVANVVPKDPFVATLKQISLDFLRSEATGNLVTWPINGSAMRVDWDKPTLQYVMDGNTDYPRAHNVIEMPNNQWYYWVIQTVTVAGPRLAHPIHLHGHDFYVLGTGGGTFSGSADGLNFANPIRRDVATLPAGGWMVLAFPADNPGAWLMHCHIAWHVSQGLSLQFLERKSEIQSTIGDLSGFTQGCNEWKSYWASDRYWEQDDSGL</sequence>
<dbReference type="HOGENOM" id="CLU_006504_3_2_1"/>
<dbReference type="InterPro" id="IPR002355">
    <property type="entry name" value="Cu_oxidase_Cu_BS"/>
</dbReference>
<name>R7YH12_CONA1</name>
<dbReference type="AlphaFoldDB" id="R7YH12"/>
<dbReference type="CDD" id="cd13901">
    <property type="entry name" value="CuRO_3_MaLCC_like"/>
    <property type="match status" value="1"/>
</dbReference>
<dbReference type="STRING" id="1168221.R7YH12"/>
<dbReference type="Pfam" id="PF07732">
    <property type="entry name" value="Cu-oxidase_3"/>
    <property type="match status" value="1"/>
</dbReference>
<dbReference type="InterPro" id="IPR001117">
    <property type="entry name" value="Cu-oxidase_2nd"/>
</dbReference>
<reference evidence="14" key="1">
    <citation type="submission" date="2012-06" db="EMBL/GenBank/DDBJ databases">
        <title>The genome sequence of Coniosporium apollinis CBS 100218.</title>
        <authorList>
            <consortium name="The Broad Institute Genome Sequencing Platform"/>
            <person name="Cuomo C."/>
            <person name="Gorbushina A."/>
            <person name="Noack S."/>
            <person name="Walker B."/>
            <person name="Young S.K."/>
            <person name="Zeng Q."/>
            <person name="Gargeya S."/>
            <person name="Fitzgerald M."/>
            <person name="Haas B."/>
            <person name="Abouelleil A."/>
            <person name="Alvarado L."/>
            <person name="Arachchi H.M."/>
            <person name="Berlin A.M."/>
            <person name="Chapman S.B."/>
            <person name="Goldberg J."/>
            <person name="Griggs A."/>
            <person name="Gujja S."/>
            <person name="Hansen M."/>
            <person name="Howarth C."/>
            <person name="Imamovic A."/>
            <person name="Larimer J."/>
            <person name="McCowan C."/>
            <person name="Montmayeur A."/>
            <person name="Murphy C."/>
            <person name="Neiman D."/>
            <person name="Pearson M."/>
            <person name="Priest M."/>
            <person name="Roberts A."/>
            <person name="Saif S."/>
            <person name="Shea T."/>
            <person name="Sisk P."/>
            <person name="Sykes S."/>
            <person name="Wortman J."/>
            <person name="Nusbaum C."/>
            <person name="Birren B."/>
        </authorList>
    </citation>
    <scope>NUCLEOTIDE SEQUENCE [LARGE SCALE GENOMIC DNA]</scope>
    <source>
        <strain evidence="14">CBS 100218</strain>
    </source>
</reference>
<dbReference type="GO" id="GO:0046274">
    <property type="term" value="P:lignin catabolic process"/>
    <property type="evidence" value="ECO:0007669"/>
    <property type="project" value="UniProtKB-KW"/>
</dbReference>
<dbReference type="PROSITE" id="PS00080">
    <property type="entry name" value="MULTICOPPER_OXIDASE2"/>
    <property type="match status" value="1"/>
</dbReference>
<dbReference type="GO" id="GO:0005507">
    <property type="term" value="F:copper ion binding"/>
    <property type="evidence" value="ECO:0007669"/>
    <property type="project" value="InterPro"/>
</dbReference>
<dbReference type="OMA" id="CHIIEHQ"/>
<evidence type="ECO:0000256" key="2">
    <source>
        <dbReference type="ARBA" id="ARBA00001935"/>
    </source>
</evidence>
<dbReference type="CDD" id="cd13880">
    <property type="entry name" value="CuRO_2_MaLCC_like"/>
    <property type="match status" value="1"/>
</dbReference>
<comment type="similarity">
    <text evidence="3">Belongs to the multicopper oxidase family.</text>
</comment>
<dbReference type="SUPFAM" id="SSF49503">
    <property type="entry name" value="Cupredoxins"/>
    <property type="match status" value="3"/>
</dbReference>
<dbReference type="InterPro" id="IPR008972">
    <property type="entry name" value="Cupredoxin"/>
</dbReference>
<evidence type="ECO:0000256" key="4">
    <source>
        <dbReference type="ARBA" id="ARBA00012297"/>
    </source>
</evidence>
<dbReference type="FunFam" id="2.60.40.420:FF:000046">
    <property type="entry name" value="Multicopper oxidase"/>
    <property type="match status" value="1"/>
</dbReference>
<dbReference type="Pfam" id="PF07731">
    <property type="entry name" value="Cu-oxidase_2"/>
    <property type="match status" value="1"/>
</dbReference>
<keyword evidence="8" id="KW-0325">Glycoprotein</keyword>
<dbReference type="InterPro" id="IPR011707">
    <property type="entry name" value="Cu-oxidase-like_N"/>
</dbReference>
<dbReference type="InterPro" id="IPR033138">
    <property type="entry name" value="Cu_oxidase_CS"/>
</dbReference>
<dbReference type="CDD" id="cd13854">
    <property type="entry name" value="CuRO_1_MaLCC_like"/>
    <property type="match status" value="1"/>
</dbReference>
<dbReference type="RefSeq" id="XP_007776509.1">
    <property type="nucleotide sequence ID" value="XM_007778319.1"/>
</dbReference>
<comment type="catalytic activity">
    <reaction evidence="1">
        <text>4 hydroquinone + O2 = 4 benzosemiquinone + 2 H2O</text>
        <dbReference type="Rhea" id="RHEA:11276"/>
        <dbReference type="ChEBI" id="CHEBI:15377"/>
        <dbReference type="ChEBI" id="CHEBI:15379"/>
        <dbReference type="ChEBI" id="CHEBI:17594"/>
        <dbReference type="ChEBI" id="CHEBI:17977"/>
        <dbReference type="EC" id="1.10.3.2"/>
    </reaction>
</comment>
<evidence type="ECO:0000313" key="13">
    <source>
        <dbReference type="EMBL" id="EON61192.1"/>
    </source>
</evidence>
<dbReference type="eggNOG" id="KOG1263">
    <property type="taxonomic scope" value="Eukaryota"/>
</dbReference>
<feature type="domain" description="Plastocyanin-like" evidence="10">
    <location>
        <begin position="136"/>
        <end position="262"/>
    </location>
</feature>
<dbReference type="PANTHER" id="PTHR11709">
    <property type="entry name" value="MULTI-COPPER OXIDASE"/>
    <property type="match status" value="1"/>
</dbReference>
<evidence type="ECO:0000256" key="7">
    <source>
        <dbReference type="ARBA" id="ARBA00023008"/>
    </source>
</evidence>
<dbReference type="EMBL" id="JH767555">
    <property type="protein sequence ID" value="EON61192.1"/>
    <property type="molecule type" value="Genomic_DNA"/>
</dbReference>
<feature type="domain" description="Plastocyanin-like" evidence="11">
    <location>
        <begin position="351"/>
        <end position="477"/>
    </location>
</feature>
<organism evidence="13 14">
    <name type="scientific">Coniosporium apollinis (strain CBS 100218)</name>
    <name type="common">Rock-inhabiting black yeast</name>
    <dbReference type="NCBI Taxonomy" id="1168221"/>
    <lineage>
        <taxon>Eukaryota</taxon>
        <taxon>Fungi</taxon>
        <taxon>Dikarya</taxon>
        <taxon>Ascomycota</taxon>
        <taxon>Pezizomycotina</taxon>
        <taxon>Dothideomycetes</taxon>
        <taxon>Dothideomycetes incertae sedis</taxon>
        <taxon>Coniosporium</taxon>
    </lineage>
</organism>
<evidence type="ECO:0000256" key="5">
    <source>
        <dbReference type="ARBA" id="ARBA00022723"/>
    </source>
</evidence>
<dbReference type="InterPro" id="IPR011706">
    <property type="entry name" value="Cu-oxidase_C"/>
</dbReference>
<protein>
    <recommendedName>
        <fullName evidence="4">laccase</fullName>
        <ecNumber evidence="4">1.10.3.2</ecNumber>
    </recommendedName>
</protein>
<dbReference type="Gene3D" id="2.60.40.420">
    <property type="entry name" value="Cupredoxins - blue copper proteins"/>
    <property type="match status" value="3"/>
</dbReference>
<dbReference type="FunFam" id="2.60.40.420:FF:000045">
    <property type="entry name" value="Laccase 2"/>
    <property type="match status" value="1"/>
</dbReference>
<evidence type="ECO:0000256" key="1">
    <source>
        <dbReference type="ARBA" id="ARBA00000349"/>
    </source>
</evidence>
<accession>R7YH12</accession>
<evidence type="ECO:0000256" key="6">
    <source>
        <dbReference type="ARBA" id="ARBA00023002"/>
    </source>
</evidence>
<evidence type="ECO:0000259" key="12">
    <source>
        <dbReference type="Pfam" id="PF07732"/>
    </source>
</evidence>
<comment type="cofactor">
    <cofactor evidence="2">
        <name>Cu cation</name>
        <dbReference type="ChEBI" id="CHEBI:23378"/>
    </cofactor>
</comment>
<evidence type="ECO:0000313" key="14">
    <source>
        <dbReference type="Proteomes" id="UP000016924"/>
    </source>
</evidence>
<proteinExistence type="inferred from homology"/>
<dbReference type="Pfam" id="PF00394">
    <property type="entry name" value="Cu-oxidase"/>
    <property type="match status" value="1"/>
</dbReference>
<keyword evidence="9" id="KW-0439">Lignin degradation</keyword>
<gene>
    <name evidence="13" type="ORF">W97_00404</name>
</gene>
<dbReference type="PROSITE" id="PS00079">
    <property type="entry name" value="MULTICOPPER_OXIDASE1"/>
    <property type="match status" value="1"/>
</dbReference>
<dbReference type="InterPro" id="IPR045087">
    <property type="entry name" value="Cu-oxidase_fam"/>
</dbReference>
<dbReference type="PANTHER" id="PTHR11709:SF87">
    <property type="entry name" value="LACCASE"/>
    <property type="match status" value="1"/>
</dbReference>
<evidence type="ECO:0000259" key="11">
    <source>
        <dbReference type="Pfam" id="PF07731"/>
    </source>
</evidence>
<evidence type="ECO:0000256" key="8">
    <source>
        <dbReference type="ARBA" id="ARBA00023180"/>
    </source>
</evidence>
<dbReference type="Proteomes" id="UP000016924">
    <property type="component" value="Unassembled WGS sequence"/>
</dbReference>
<feature type="domain" description="Plastocyanin-like" evidence="12">
    <location>
        <begin position="8"/>
        <end position="125"/>
    </location>
</feature>
<evidence type="ECO:0000256" key="9">
    <source>
        <dbReference type="ARBA" id="ARBA00023185"/>
    </source>
</evidence>
<keyword evidence="6" id="KW-0560">Oxidoreductase</keyword>
<evidence type="ECO:0000256" key="3">
    <source>
        <dbReference type="ARBA" id="ARBA00010609"/>
    </source>
</evidence>
<keyword evidence="14" id="KW-1185">Reference proteome</keyword>
<dbReference type="GO" id="GO:0052716">
    <property type="term" value="F:hydroquinone:oxygen oxidoreductase activity"/>
    <property type="evidence" value="ECO:0007669"/>
    <property type="project" value="UniProtKB-EC"/>
</dbReference>
<dbReference type="EC" id="1.10.3.2" evidence="4"/>
<keyword evidence="5" id="KW-0479">Metal-binding</keyword>
<keyword evidence="7" id="KW-0186">Copper</keyword>
<dbReference type="GeneID" id="19897715"/>